<proteinExistence type="predicted"/>
<sequence length="322" mass="35736">MTFKSFNAKPLVTIGLAMSLLLLSGCFDKEIDESVVFKPREISEKKTDLSLMKLEDESSLTQPSSEQLIDARGFAAHLPASLEHGFWGEGEDRLAWTLVSSVASADSAVKRPLIVNCFGNTGDRKNSGVRTTKKNFAWGDVLLFDYPGYGDSPGTASTESMHKMHTVVTENIDKLGSDRPIILWGHSLGGFVCSEIARVAKEPDAIVLEATALNVEEVAEAWKPWYLPFVGLDIKDSLKDYDNARALAYFKGPVIVLGAKKDEMLPVGLARSLKKALKRRDVDVTYLEFKKAEHSTITDQFDFYKRVNPLLSDIKDLKRSEN</sequence>
<name>C6XNB3_HIRBI</name>
<dbReference type="InterPro" id="IPR029058">
    <property type="entry name" value="AB_hydrolase_fold"/>
</dbReference>
<dbReference type="PANTHER" id="PTHR12277">
    <property type="entry name" value="ALPHA/BETA HYDROLASE DOMAIN-CONTAINING PROTEIN"/>
    <property type="match status" value="1"/>
</dbReference>
<keyword evidence="3" id="KW-1185">Reference proteome</keyword>
<dbReference type="eggNOG" id="COG1073">
    <property type="taxonomic scope" value="Bacteria"/>
</dbReference>
<dbReference type="KEGG" id="hba:Hbal_2377"/>
<evidence type="ECO:0000313" key="3">
    <source>
        <dbReference type="Proteomes" id="UP000002745"/>
    </source>
</evidence>
<dbReference type="Pfam" id="PF12697">
    <property type="entry name" value="Abhydrolase_6"/>
    <property type="match status" value="1"/>
</dbReference>
<dbReference type="EMBL" id="CP001678">
    <property type="protein sequence ID" value="ACT60057.1"/>
    <property type="molecule type" value="Genomic_DNA"/>
</dbReference>
<feature type="domain" description="AB hydrolase-1" evidence="1">
    <location>
        <begin position="117"/>
        <end position="252"/>
    </location>
</feature>
<dbReference type="RefSeq" id="WP_015828207.1">
    <property type="nucleotide sequence ID" value="NC_012982.1"/>
</dbReference>
<dbReference type="Proteomes" id="UP000002745">
    <property type="component" value="Chromosome"/>
</dbReference>
<dbReference type="Gene3D" id="3.40.50.1820">
    <property type="entry name" value="alpha/beta hydrolase"/>
    <property type="match status" value="1"/>
</dbReference>
<dbReference type="AlphaFoldDB" id="C6XNB3"/>
<evidence type="ECO:0000313" key="2">
    <source>
        <dbReference type="EMBL" id="ACT60057.1"/>
    </source>
</evidence>
<dbReference type="HOGENOM" id="CLU_862692_0_0_5"/>
<dbReference type="OrthoDB" id="9798884at2"/>
<dbReference type="SUPFAM" id="SSF53474">
    <property type="entry name" value="alpha/beta-Hydrolases"/>
    <property type="match status" value="1"/>
</dbReference>
<protein>
    <recommendedName>
        <fullName evidence="1">AB hydrolase-1 domain-containing protein</fullName>
    </recommendedName>
</protein>
<gene>
    <name evidence="2" type="ordered locus">Hbal_2377</name>
</gene>
<organism evidence="2 3">
    <name type="scientific">Hirschia baltica (strain ATCC 49814 / DSM 5838 / IFAM 1418)</name>
    <dbReference type="NCBI Taxonomy" id="582402"/>
    <lineage>
        <taxon>Bacteria</taxon>
        <taxon>Pseudomonadati</taxon>
        <taxon>Pseudomonadota</taxon>
        <taxon>Alphaproteobacteria</taxon>
        <taxon>Hyphomonadales</taxon>
        <taxon>Hyphomonadaceae</taxon>
        <taxon>Hirschia</taxon>
    </lineage>
</organism>
<dbReference type="InterPro" id="IPR000073">
    <property type="entry name" value="AB_hydrolase_1"/>
</dbReference>
<evidence type="ECO:0000259" key="1">
    <source>
        <dbReference type="Pfam" id="PF12697"/>
    </source>
</evidence>
<dbReference type="STRING" id="582402.Hbal_2377"/>
<accession>C6XNB3</accession>
<dbReference type="PROSITE" id="PS51257">
    <property type="entry name" value="PROKAR_LIPOPROTEIN"/>
    <property type="match status" value="1"/>
</dbReference>
<reference evidence="3" key="1">
    <citation type="journal article" date="2011" name="J. Bacteriol.">
        <title>Genome sequences of eight morphologically diverse alphaproteobacteria.</title>
        <authorList>
            <consortium name="US DOE Joint Genome Institute"/>
            <person name="Brown P.J."/>
            <person name="Kysela D.T."/>
            <person name="Buechlein A."/>
            <person name="Hemmerich C."/>
            <person name="Brun Y.V."/>
        </authorList>
    </citation>
    <scope>NUCLEOTIDE SEQUENCE [LARGE SCALE GENOMIC DNA]</scope>
    <source>
        <strain evidence="3">ATCC 49814 / DSM 5838 / IFAM 1418</strain>
    </source>
</reference>